<organism evidence="1 2">
    <name type="scientific">Paragonimus skrjabini miyazakii</name>
    <dbReference type="NCBI Taxonomy" id="59628"/>
    <lineage>
        <taxon>Eukaryota</taxon>
        <taxon>Metazoa</taxon>
        <taxon>Spiralia</taxon>
        <taxon>Lophotrochozoa</taxon>
        <taxon>Platyhelminthes</taxon>
        <taxon>Trematoda</taxon>
        <taxon>Digenea</taxon>
        <taxon>Plagiorchiida</taxon>
        <taxon>Troglotremata</taxon>
        <taxon>Troglotrematidae</taxon>
        <taxon>Paragonimus</taxon>
    </lineage>
</organism>
<evidence type="ECO:0000313" key="2">
    <source>
        <dbReference type="Proteomes" id="UP000822476"/>
    </source>
</evidence>
<proteinExistence type="predicted"/>
<sequence length="49" mass="5648">MGYTNMSSPLQIGEPAAVIPFMGFALKVVQMTKRSFWCESSIFEYFMKF</sequence>
<keyword evidence="2" id="KW-1185">Reference proteome</keyword>
<dbReference type="Proteomes" id="UP000822476">
    <property type="component" value="Unassembled WGS sequence"/>
</dbReference>
<protein>
    <submittedName>
        <fullName evidence="1">Uncharacterized protein</fullName>
    </submittedName>
</protein>
<name>A0A8S9YFF0_9TREM</name>
<accession>A0A8S9YFF0</accession>
<gene>
    <name evidence="1" type="ORF">EG68_12630</name>
</gene>
<evidence type="ECO:0000313" key="1">
    <source>
        <dbReference type="EMBL" id="KAF7233838.1"/>
    </source>
</evidence>
<comment type="caution">
    <text evidence="1">The sequence shown here is derived from an EMBL/GenBank/DDBJ whole genome shotgun (WGS) entry which is preliminary data.</text>
</comment>
<dbReference type="EMBL" id="JTDE01019079">
    <property type="protein sequence ID" value="KAF7233838.1"/>
    <property type="molecule type" value="Genomic_DNA"/>
</dbReference>
<dbReference type="AlphaFoldDB" id="A0A8S9YFF0"/>
<reference evidence="1" key="1">
    <citation type="submission" date="2019-07" db="EMBL/GenBank/DDBJ databases">
        <title>Annotation for the trematode Paragonimus miyazaki's.</title>
        <authorList>
            <person name="Choi Y.-J."/>
        </authorList>
    </citation>
    <scope>NUCLEOTIDE SEQUENCE</scope>
    <source>
        <strain evidence="1">Japan</strain>
    </source>
</reference>